<organism evidence="1 2">
    <name type="scientific">Klebsiella michiganensis</name>
    <dbReference type="NCBI Taxonomy" id="1134687"/>
    <lineage>
        <taxon>Bacteria</taxon>
        <taxon>Pseudomonadati</taxon>
        <taxon>Pseudomonadota</taxon>
        <taxon>Gammaproteobacteria</taxon>
        <taxon>Enterobacterales</taxon>
        <taxon>Enterobacteriaceae</taxon>
        <taxon>Klebsiella/Raoultella group</taxon>
        <taxon>Klebsiella</taxon>
    </lineage>
</organism>
<accession>A0A7H4MU21</accession>
<dbReference type="InterPro" id="IPR014161">
    <property type="entry name" value="Tol-Pal_TolA"/>
</dbReference>
<dbReference type="EMBL" id="UGJR01000005">
    <property type="protein sequence ID" value="STS99707.1"/>
    <property type="molecule type" value="Genomic_DNA"/>
</dbReference>
<proteinExistence type="predicted"/>
<reference evidence="1 2" key="1">
    <citation type="submission" date="2018-06" db="EMBL/GenBank/DDBJ databases">
        <authorList>
            <consortium name="Pathogen Informatics"/>
            <person name="Doyle S."/>
        </authorList>
    </citation>
    <scope>NUCLEOTIDE SEQUENCE [LARGE SCALE GENOMIC DNA]</scope>
    <source>
        <strain evidence="1 2">NCTC11694</strain>
    </source>
</reference>
<dbReference type="PROSITE" id="PS51257">
    <property type="entry name" value="PROKAR_LIPOPROTEIN"/>
    <property type="match status" value="1"/>
</dbReference>
<evidence type="ECO:0000313" key="2">
    <source>
        <dbReference type="Proteomes" id="UP000255050"/>
    </source>
</evidence>
<dbReference type="GO" id="GO:0019534">
    <property type="term" value="F:toxin transmembrane transporter activity"/>
    <property type="evidence" value="ECO:0007669"/>
    <property type="project" value="InterPro"/>
</dbReference>
<dbReference type="GO" id="GO:0043213">
    <property type="term" value="P:bacteriocin transport"/>
    <property type="evidence" value="ECO:0007669"/>
    <property type="project" value="InterPro"/>
</dbReference>
<dbReference type="Proteomes" id="UP000255050">
    <property type="component" value="Unassembled WGS sequence"/>
</dbReference>
<protein>
    <submittedName>
        <fullName evidence="1">Tol-Pal system TolA</fullName>
    </submittedName>
</protein>
<dbReference type="AlphaFoldDB" id="A0A7H4MU21"/>
<name>A0A7H4MU21_9ENTR</name>
<comment type="caution">
    <text evidence="1">The sequence shown here is derived from an EMBL/GenBank/DDBJ whole genome shotgun (WGS) entry which is preliminary data.</text>
</comment>
<gene>
    <name evidence="1" type="ORF">NCTC11694_06168</name>
</gene>
<sequence length="144" mass="15780">MSVGRIVSNDGGRDMKKTIVMVGLVILASSCTPFHPSDCHKTSALGSCSSGRFSDDDKYGKQARAIKESIDSRLSNRYGWTGKKCRIHLRFSDEGKLNSVTTSEGHKAYCAALVDAAKRATFPPFTDKQVYDAFAQSRFSMQGE</sequence>
<dbReference type="SUPFAM" id="SSF74653">
    <property type="entry name" value="TolA/TonB C-terminal domain"/>
    <property type="match status" value="1"/>
</dbReference>
<evidence type="ECO:0000313" key="1">
    <source>
        <dbReference type="EMBL" id="STS99707.1"/>
    </source>
</evidence>
<dbReference type="GO" id="GO:0016020">
    <property type="term" value="C:membrane"/>
    <property type="evidence" value="ECO:0007669"/>
    <property type="project" value="InterPro"/>
</dbReference>
<dbReference type="Gene3D" id="3.30.1150.10">
    <property type="match status" value="1"/>
</dbReference>
<dbReference type="Pfam" id="PF06519">
    <property type="entry name" value="TolA"/>
    <property type="match status" value="1"/>
</dbReference>